<comment type="caution">
    <text evidence="4">The sequence shown here is derived from an EMBL/GenBank/DDBJ whole genome shotgun (WGS) entry which is preliminary data.</text>
</comment>
<dbReference type="eggNOG" id="COG1476">
    <property type="taxonomic scope" value="Bacteria"/>
</dbReference>
<dbReference type="AlphaFoldDB" id="A0A0R1XVE4"/>
<keyword evidence="5" id="KW-1185">Reference proteome</keyword>
<evidence type="ECO:0000256" key="1">
    <source>
        <dbReference type="ARBA" id="ARBA00023125"/>
    </source>
</evidence>
<dbReference type="Pfam" id="PF01381">
    <property type="entry name" value="HTH_3"/>
    <property type="match status" value="1"/>
</dbReference>
<dbReference type="SMART" id="SM00530">
    <property type="entry name" value="HTH_XRE"/>
    <property type="match status" value="1"/>
</dbReference>
<dbReference type="EMBL" id="AZGA01000029">
    <property type="protein sequence ID" value="KRM34215.1"/>
    <property type="molecule type" value="Genomic_DNA"/>
</dbReference>
<sequence>MTTGFDNLNIYYEEAKSMTIGQKIKQYRTEKAISQTQLAAKLLVSRQTISNWENNKAIPDMANLIILSQFFGSSVDDFLADDIQKVETKRRQLTFAGILASLIIFLSLCFFASIFLAVALGHYWLILPFILLNLMLGSILLFAMSSRNDATYVKKVSKPKSAFIMLASGIVSFCLIYGLLDLLNF</sequence>
<dbReference type="SUPFAM" id="SSF47413">
    <property type="entry name" value="lambda repressor-like DNA-binding domains"/>
    <property type="match status" value="1"/>
</dbReference>
<organism evidence="4 5">
    <name type="scientific">Agrilactobacillus composti DSM 18527 = JCM 14202</name>
    <dbReference type="NCBI Taxonomy" id="1423734"/>
    <lineage>
        <taxon>Bacteria</taxon>
        <taxon>Bacillati</taxon>
        <taxon>Bacillota</taxon>
        <taxon>Bacilli</taxon>
        <taxon>Lactobacillales</taxon>
        <taxon>Lactobacillaceae</taxon>
        <taxon>Agrilactobacillus</taxon>
    </lineage>
</organism>
<dbReference type="PATRIC" id="fig|1423734.3.peg.2227"/>
<feature type="transmembrane region" description="Helical" evidence="2">
    <location>
        <begin position="93"/>
        <end position="117"/>
    </location>
</feature>
<feature type="domain" description="HTH cro/C1-type" evidence="3">
    <location>
        <begin position="24"/>
        <end position="78"/>
    </location>
</feature>
<dbReference type="PANTHER" id="PTHR46558:SF4">
    <property type="entry name" value="DNA-BIDING PHAGE PROTEIN"/>
    <property type="match status" value="1"/>
</dbReference>
<evidence type="ECO:0000313" key="5">
    <source>
        <dbReference type="Proteomes" id="UP000051236"/>
    </source>
</evidence>
<proteinExistence type="predicted"/>
<dbReference type="Proteomes" id="UP000051236">
    <property type="component" value="Unassembled WGS sequence"/>
</dbReference>
<reference evidence="4 5" key="1">
    <citation type="journal article" date="2015" name="Genome Announc.">
        <title>Expanding the biotechnology potential of lactobacilli through comparative genomics of 213 strains and associated genera.</title>
        <authorList>
            <person name="Sun Z."/>
            <person name="Harris H.M."/>
            <person name="McCann A."/>
            <person name="Guo C."/>
            <person name="Argimon S."/>
            <person name="Zhang W."/>
            <person name="Yang X."/>
            <person name="Jeffery I.B."/>
            <person name="Cooney J.C."/>
            <person name="Kagawa T.F."/>
            <person name="Liu W."/>
            <person name="Song Y."/>
            <person name="Salvetti E."/>
            <person name="Wrobel A."/>
            <person name="Rasinkangas P."/>
            <person name="Parkhill J."/>
            <person name="Rea M.C."/>
            <person name="O'Sullivan O."/>
            <person name="Ritari J."/>
            <person name="Douillard F.P."/>
            <person name="Paul Ross R."/>
            <person name="Yang R."/>
            <person name="Briner A.E."/>
            <person name="Felis G.E."/>
            <person name="de Vos W.M."/>
            <person name="Barrangou R."/>
            <person name="Klaenhammer T.R."/>
            <person name="Caufield P.W."/>
            <person name="Cui Y."/>
            <person name="Zhang H."/>
            <person name="O'Toole P.W."/>
        </authorList>
    </citation>
    <scope>NUCLEOTIDE SEQUENCE [LARGE SCALE GENOMIC DNA]</scope>
    <source>
        <strain evidence="4 5">DSM 18527</strain>
    </source>
</reference>
<keyword evidence="2" id="KW-0812">Transmembrane</keyword>
<protein>
    <recommendedName>
        <fullName evidence="3">HTH cro/C1-type domain-containing protein</fullName>
    </recommendedName>
</protein>
<gene>
    <name evidence="4" type="ORF">FC83_GL002205</name>
</gene>
<dbReference type="Gene3D" id="1.10.260.40">
    <property type="entry name" value="lambda repressor-like DNA-binding domains"/>
    <property type="match status" value="1"/>
</dbReference>
<accession>A0A0R1XVE4</accession>
<dbReference type="CDD" id="cd00093">
    <property type="entry name" value="HTH_XRE"/>
    <property type="match status" value="1"/>
</dbReference>
<evidence type="ECO:0000313" key="4">
    <source>
        <dbReference type="EMBL" id="KRM34215.1"/>
    </source>
</evidence>
<feature type="transmembrane region" description="Helical" evidence="2">
    <location>
        <begin position="123"/>
        <end position="142"/>
    </location>
</feature>
<keyword evidence="1" id="KW-0238">DNA-binding</keyword>
<feature type="transmembrane region" description="Helical" evidence="2">
    <location>
        <begin position="162"/>
        <end position="180"/>
    </location>
</feature>
<dbReference type="STRING" id="1423734.FC83_GL002205"/>
<name>A0A0R1XVE4_9LACO</name>
<keyword evidence="2" id="KW-0472">Membrane</keyword>
<dbReference type="InterPro" id="IPR010982">
    <property type="entry name" value="Lambda_DNA-bd_dom_sf"/>
</dbReference>
<dbReference type="GO" id="GO:0003677">
    <property type="term" value="F:DNA binding"/>
    <property type="evidence" value="ECO:0007669"/>
    <property type="project" value="UniProtKB-KW"/>
</dbReference>
<dbReference type="InterPro" id="IPR001387">
    <property type="entry name" value="Cro/C1-type_HTH"/>
</dbReference>
<dbReference type="PANTHER" id="PTHR46558">
    <property type="entry name" value="TRACRIPTIONAL REGULATORY PROTEIN-RELATED-RELATED"/>
    <property type="match status" value="1"/>
</dbReference>
<evidence type="ECO:0000259" key="3">
    <source>
        <dbReference type="PROSITE" id="PS50943"/>
    </source>
</evidence>
<evidence type="ECO:0000256" key="2">
    <source>
        <dbReference type="SAM" id="Phobius"/>
    </source>
</evidence>
<keyword evidence="2" id="KW-1133">Transmembrane helix</keyword>
<dbReference type="PROSITE" id="PS50943">
    <property type="entry name" value="HTH_CROC1"/>
    <property type="match status" value="1"/>
</dbReference>